<sequence>MKHIQTCLEQYPLVQTGAIMVPSPSTPKEVLIVLAKDGSDTLDEIRDWEPRGIPRDPSKYAVIGEVFVTGVEKLKEEQTVGIKAIRKDLISERRPHHLVWERRLPKAILSLWDILAIDRLHVATGAFVSTGGPNHDDIELGVVRFNA</sequence>
<evidence type="ECO:0000313" key="1">
    <source>
        <dbReference type="EMBL" id="PPQ85470.1"/>
    </source>
</evidence>
<organism evidence="1 2">
    <name type="scientific">Psilocybe cyanescens</name>
    <dbReference type="NCBI Taxonomy" id="93625"/>
    <lineage>
        <taxon>Eukaryota</taxon>
        <taxon>Fungi</taxon>
        <taxon>Dikarya</taxon>
        <taxon>Basidiomycota</taxon>
        <taxon>Agaricomycotina</taxon>
        <taxon>Agaricomycetes</taxon>
        <taxon>Agaricomycetidae</taxon>
        <taxon>Agaricales</taxon>
        <taxon>Agaricineae</taxon>
        <taxon>Strophariaceae</taxon>
        <taxon>Psilocybe</taxon>
    </lineage>
</organism>
<evidence type="ECO:0000313" key="2">
    <source>
        <dbReference type="Proteomes" id="UP000283269"/>
    </source>
</evidence>
<gene>
    <name evidence="1" type="ORF">CVT25_006647</name>
</gene>
<name>A0A409X410_PSICY</name>
<dbReference type="OrthoDB" id="2791787at2759"/>
<dbReference type="InParanoid" id="A0A409X410"/>
<proteinExistence type="predicted"/>
<dbReference type="AlphaFoldDB" id="A0A409X410"/>
<protein>
    <submittedName>
        <fullName evidence="1">Uncharacterized protein</fullName>
    </submittedName>
</protein>
<keyword evidence="2" id="KW-1185">Reference proteome</keyword>
<comment type="caution">
    <text evidence="1">The sequence shown here is derived from an EMBL/GenBank/DDBJ whole genome shotgun (WGS) entry which is preliminary data.</text>
</comment>
<dbReference type="Proteomes" id="UP000283269">
    <property type="component" value="Unassembled WGS sequence"/>
</dbReference>
<reference evidence="1 2" key="1">
    <citation type="journal article" date="2018" name="Evol. Lett.">
        <title>Horizontal gene cluster transfer increased hallucinogenic mushroom diversity.</title>
        <authorList>
            <person name="Reynolds H.T."/>
            <person name="Vijayakumar V."/>
            <person name="Gluck-Thaler E."/>
            <person name="Korotkin H.B."/>
            <person name="Matheny P.B."/>
            <person name="Slot J.C."/>
        </authorList>
    </citation>
    <scope>NUCLEOTIDE SEQUENCE [LARGE SCALE GENOMIC DNA]</scope>
    <source>
        <strain evidence="1 2">2631</strain>
    </source>
</reference>
<dbReference type="EMBL" id="NHYD01002707">
    <property type="protein sequence ID" value="PPQ85470.1"/>
    <property type="molecule type" value="Genomic_DNA"/>
</dbReference>
<accession>A0A409X410</accession>